<dbReference type="InterPro" id="IPR013096">
    <property type="entry name" value="Cupin_2"/>
</dbReference>
<sequence>MSKNIQPNEVSTQTFSWGIIKWFVTPDHTKGANVSFGEVILFPEQGVERHNHPDAEEVLYVLSGEGKQMLNDETPFTVKAGDVIHIPKGVYHHTINTGWEPLRGLSIMNPGGAEKILTSASDFHEIPVGQIATFRRNES</sequence>
<dbReference type="InterPro" id="IPR052538">
    <property type="entry name" value="Flavonoid_dioxygenase-like"/>
</dbReference>
<protein>
    <submittedName>
        <fullName evidence="2">Cupin</fullName>
    </submittedName>
</protein>
<dbReference type="Proteomes" id="UP000679950">
    <property type="component" value="Unassembled WGS sequence"/>
</dbReference>
<proteinExistence type="predicted"/>
<dbReference type="SUPFAM" id="SSF51182">
    <property type="entry name" value="RmlC-like cupins"/>
    <property type="match status" value="1"/>
</dbReference>
<dbReference type="Gene3D" id="2.60.120.10">
    <property type="entry name" value="Jelly Rolls"/>
    <property type="match status" value="1"/>
</dbReference>
<evidence type="ECO:0000259" key="1">
    <source>
        <dbReference type="Pfam" id="PF07883"/>
    </source>
</evidence>
<evidence type="ECO:0000313" key="3">
    <source>
        <dbReference type="Proteomes" id="UP000679950"/>
    </source>
</evidence>
<keyword evidence="3" id="KW-1185">Reference proteome</keyword>
<comment type="caution">
    <text evidence="2">The sequence shown here is derived from an EMBL/GenBank/DDBJ whole genome shotgun (WGS) entry which is preliminary data.</text>
</comment>
<dbReference type="Pfam" id="PF07883">
    <property type="entry name" value="Cupin_2"/>
    <property type="match status" value="1"/>
</dbReference>
<dbReference type="RefSeq" id="WP_158323589.1">
    <property type="nucleotide sequence ID" value="NZ_BORB01000011.1"/>
</dbReference>
<dbReference type="InterPro" id="IPR011051">
    <property type="entry name" value="RmlC_Cupin_sf"/>
</dbReference>
<organism evidence="2 3">
    <name type="scientific">Lederbergia ruris</name>
    <dbReference type="NCBI Taxonomy" id="217495"/>
    <lineage>
        <taxon>Bacteria</taxon>
        <taxon>Bacillati</taxon>
        <taxon>Bacillota</taxon>
        <taxon>Bacilli</taxon>
        <taxon>Bacillales</taxon>
        <taxon>Bacillaceae</taxon>
        <taxon>Lederbergia</taxon>
    </lineage>
</organism>
<accession>A0ABQ4KH91</accession>
<feature type="domain" description="Cupin type-2" evidence="1">
    <location>
        <begin position="40"/>
        <end position="107"/>
    </location>
</feature>
<dbReference type="InterPro" id="IPR014710">
    <property type="entry name" value="RmlC-like_jellyroll"/>
</dbReference>
<reference evidence="2 3" key="1">
    <citation type="submission" date="2021-03" db="EMBL/GenBank/DDBJ databases">
        <title>Antimicrobial resistance genes in bacteria isolated from Japanese honey, and their potential for conferring macrolide and lincosamide resistance in the American foulbrood pathogen Paenibacillus larvae.</title>
        <authorList>
            <person name="Okamoto M."/>
            <person name="Kumagai M."/>
            <person name="Kanamori H."/>
            <person name="Takamatsu D."/>
        </authorList>
    </citation>
    <scope>NUCLEOTIDE SEQUENCE [LARGE SCALE GENOMIC DNA]</scope>
    <source>
        <strain evidence="2 3">J8TS2</strain>
    </source>
</reference>
<dbReference type="PANTHER" id="PTHR43346:SF1">
    <property type="entry name" value="QUERCETIN 2,3-DIOXYGENASE-RELATED"/>
    <property type="match status" value="1"/>
</dbReference>
<evidence type="ECO:0000313" key="2">
    <source>
        <dbReference type="EMBL" id="GIN57335.1"/>
    </source>
</evidence>
<dbReference type="EMBL" id="BORB01000011">
    <property type="protein sequence ID" value="GIN57335.1"/>
    <property type="molecule type" value="Genomic_DNA"/>
</dbReference>
<name>A0ABQ4KH91_9BACI</name>
<dbReference type="PANTHER" id="PTHR43346">
    <property type="entry name" value="LIGAND BINDING DOMAIN PROTEIN, PUTATIVE (AFU_ORTHOLOGUE AFUA_6G14370)-RELATED"/>
    <property type="match status" value="1"/>
</dbReference>
<gene>
    <name evidence="2" type="ORF">J8TS2_16540</name>
</gene>